<dbReference type="InterPro" id="IPR027417">
    <property type="entry name" value="P-loop_NTPase"/>
</dbReference>
<sequence length="665" mass="74117">MYTIGLKDLYTIVREMKKKKECALNMVSGTVTGDWKKSKYSRLISHLKAVCHQVGAVTRETNEEARDDEQLGRAKAGMKRPRYMQSVAGFKGLHNIRDWLKSKISKIKGQSQPGQFRFRLSKDDSDVADMFYRKAQDHHSPPGLNDGVPAVQDTASSVLLKLESYLQLDRFPKTHALLVGNGDMRFKEPTRTEPAPTEPEAQSPKSGFPRGWTAATIYLTDKPRNGHVDRPATSRYFKYNVAKPRQAPRSAGSSISAGPSPVSSADGPGPPILHQPQAPPVQVPPAPVPPEAAVVPPVPGQQAQGGLQEVKLPGSNGNARRAVIKVEDIQEIWQEIGRCGRDGEQASAVVFHGKGDLKNAKEVKAFLTSDGCLRKELLKHLGQNTHTQQEQCCSHCDRAEDTVSTCLFSNQAREPCQQQTRQKRRRTTPDTRKSEELKKRIEELREEWYAERPELLLYGSYAVMADETIKLICGKCKTIHCVEDFEKISGIPVGKAGEILDAIDTLYPEYQPTRRVTLYRQKHAWEINSRREVGSDMSAADVMTMANFGRSSGAAKPTSTSAKRRKNRRLGESETNNLYENLNKKMVTLQATHQGCTQWCTFLLNLLIHVISIKQLCTFNVASGKKSGTSFKTQQPNWPPKFLPFAAFVEKKKAIPSSVTTVDQL</sequence>
<dbReference type="Gene3D" id="3.40.50.300">
    <property type="entry name" value="P-loop containing nucleotide triphosphate hydrolases"/>
    <property type="match status" value="1"/>
</dbReference>
<feature type="compositionally biased region" description="Pro residues" evidence="1">
    <location>
        <begin position="268"/>
        <end position="290"/>
    </location>
</feature>
<feature type="compositionally biased region" description="Low complexity" evidence="1">
    <location>
        <begin position="291"/>
        <end position="306"/>
    </location>
</feature>
<reference evidence="2" key="1">
    <citation type="journal article" date="2008" name="Nature">
        <title>The amphioxus genome and the evolution of the chordate karyotype.</title>
        <authorList>
            <consortium name="US DOE Joint Genome Institute (JGI-PGF)"/>
            <person name="Putnam N.H."/>
            <person name="Butts T."/>
            <person name="Ferrier D.E.K."/>
            <person name="Furlong R.F."/>
            <person name="Hellsten U."/>
            <person name="Kawashima T."/>
            <person name="Robinson-Rechavi M."/>
            <person name="Shoguchi E."/>
            <person name="Terry A."/>
            <person name="Yu J.-K."/>
            <person name="Benito-Gutierrez E.L."/>
            <person name="Dubchak I."/>
            <person name="Garcia-Fernandez J."/>
            <person name="Gibson-Brown J.J."/>
            <person name="Grigoriev I.V."/>
            <person name="Horton A.C."/>
            <person name="de Jong P.J."/>
            <person name="Jurka J."/>
            <person name="Kapitonov V.V."/>
            <person name="Kohara Y."/>
            <person name="Kuroki Y."/>
            <person name="Lindquist E."/>
            <person name="Lucas S."/>
            <person name="Osoegawa K."/>
            <person name="Pennacchio L.A."/>
            <person name="Salamov A.A."/>
            <person name="Satou Y."/>
            <person name="Sauka-Spengler T."/>
            <person name="Schmutz J."/>
            <person name="Shin-I T."/>
            <person name="Toyoda A."/>
            <person name="Bronner-Fraser M."/>
            <person name="Fujiyama A."/>
            <person name="Holland L.Z."/>
            <person name="Holland P.W.H."/>
            <person name="Satoh N."/>
            <person name="Rokhsar D.S."/>
        </authorList>
    </citation>
    <scope>NUCLEOTIDE SEQUENCE [LARGE SCALE GENOMIC DNA]</scope>
    <source>
        <strain evidence="2">S238N-H82</strain>
        <tissue evidence="2">Testes</tissue>
    </source>
</reference>
<accession>C3Z184</accession>
<name>C3Z184_BRAFL</name>
<dbReference type="InParanoid" id="C3Z184"/>
<feature type="region of interest" description="Disordered" evidence="1">
    <location>
        <begin position="549"/>
        <end position="575"/>
    </location>
</feature>
<organism>
    <name type="scientific">Branchiostoma floridae</name>
    <name type="common">Florida lancelet</name>
    <name type="synonym">Amphioxus</name>
    <dbReference type="NCBI Taxonomy" id="7739"/>
    <lineage>
        <taxon>Eukaryota</taxon>
        <taxon>Metazoa</taxon>
        <taxon>Chordata</taxon>
        <taxon>Cephalochordata</taxon>
        <taxon>Leptocardii</taxon>
        <taxon>Amphioxiformes</taxon>
        <taxon>Branchiostomatidae</taxon>
        <taxon>Branchiostoma</taxon>
    </lineage>
</organism>
<protein>
    <submittedName>
        <fullName evidence="2">Uncharacterized protein</fullName>
    </submittedName>
</protein>
<feature type="region of interest" description="Disordered" evidence="1">
    <location>
        <begin position="182"/>
        <end position="210"/>
    </location>
</feature>
<evidence type="ECO:0000256" key="1">
    <source>
        <dbReference type="SAM" id="MobiDB-lite"/>
    </source>
</evidence>
<dbReference type="SUPFAM" id="SSF52540">
    <property type="entry name" value="P-loop containing nucleoside triphosphate hydrolases"/>
    <property type="match status" value="1"/>
</dbReference>
<dbReference type="EMBL" id="GG666571">
    <property type="protein sequence ID" value="EEN53783.1"/>
    <property type="molecule type" value="Genomic_DNA"/>
</dbReference>
<feature type="region of interest" description="Disordered" evidence="1">
    <location>
        <begin position="237"/>
        <end position="314"/>
    </location>
</feature>
<feature type="compositionally biased region" description="Low complexity" evidence="1">
    <location>
        <begin position="192"/>
        <end position="201"/>
    </location>
</feature>
<dbReference type="AlphaFoldDB" id="C3Z184"/>
<evidence type="ECO:0000313" key="2">
    <source>
        <dbReference type="EMBL" id="EEN53783.1"/>
    </source>
</evidence>
<proteinExistence type="predicted"/>
<gene>
    <name evidence="2" type="ORF">BRAFLDRAFT_77326</name>
</gene>
<feature type="compositionally biased region" description="Low complexity" evidence="1">
    <location>
        <begin position="247"/>
        <end position="265"/>
    </location>
</feature>